<evidence type="ECO:0000256" key="5">
    <source>
        <dbReference type="ARBA" id="ARBA00022840"/>
    </source>
</evidence>
<dbReference type="InterPro" id="IPR003593">
    <property type="entry name" value="AAA+_ATPase"/>
</dbReference>
<evidence type="ECO:0000259" key="7">
    <source>
        <dbReference type="PROSITE" id="PS50893"/>
    </source>
</evidence>
<evidence type="ECO:0000256" key="4">
    <source>
        <dbReference type="ARBA" id="ARBA00022741"/>
    </source>
</evidence>
<dbReference type="PROSITE" id="PS00211">
    <property type="entry name" value="ABC_TRANSPORTER_1"/>
    <property type="match status" value="1"/>
</dbReference>
<name>A0A1I2V7A9_9CORY</name>
<dbReference type="InterPro" id="IPR050763">
    <property type="entry name" value="ABC_transporter_ATP-binding"/>
</dbReference>
<dbReference type="GO" id="GO:0046677">
    <property type="term" value="P:response to antibiotic"/>
    <property type="evidence" value="ECO:0007669"/>
    <property type="project" value="UniProtKB-KW"/>
</dbReference>
<dbReference type="PANTHER" id="PTHR42711:SF5">
    <property type="entry name" value="ABC TRANSPORTER ATP-BINDING PROTEIN NATA"/>
    <property type="match status" value="1"/>
</dbReference>
<dbReference type="PROSITE" id="PS50893">
    <property type="entry name" value="ABC_TRANSPORTER_2"/>
    <property type="match status" value="1"/>
</dbReference>
<keyword evidence="3" id="KW-0813">Transport</keyword>
<evidence type="ECO:0000313" key="9">
    <source>
        <dbReference type="Proteomes" id="UP000199065"/>
    </source>
</evidence>
<dbReference type="GO" id="GO:0005886">
    <property type="term" value="C:plasma membrane"/>
    <property type="evidence" value="ECO:0007669"/>
    <property type="project" value="UniProtKB-SubCell"/>
</dbReference>
<keyword evidence="9" id="KW-1185">Reference proteome</keyword>
<dbReference type="PANTHER" id="PTHR42711">
    <property type="entry name" value="ABC TRANSPORTER ATP-BINDING PROTEIN"/>
    <property type="match status" value="1"/>
</dbReference>
<dbReference type="EMBL" id="FOPJ01000018">
    <property type="protein sequence ID" value="SFG84309.1"/>
    <property type="molecule type" value="Genomic_DNA"/>
</dbReference>
<feature type="domain" description="ABC transporter" evidence="7">
    <location>
        <begin position="4"/>
        <end position="233"/>
    </location>
</feature>
<keyword evidence="5 8" id="KW-0067">ATP-binding</keyword>
<dbReference type="AlphaFoldDB" id="A0A1I2V7A9"/>
<evidence type="ECO:0000256" key="2">
    <source>
        <dbReference type="ARBA" id="ARBA00005417"/>
    </source>
</evidence>
<dbReference type="GO" id="GO:0005524">
    <property type="term" value="F:ATP binding"/>
    <property type="evidence" value="ECO:0007669"/>
    <property type="project" value="UniProtKB-KW"/>
</dbReference>
<proteinExistence type="inferred from homology"/>
<evidence type="ECO:0000256" key="3">
    <source>
        <dbReference type="ARBA" id="ARBA00022448"/>
    </source>
</evidence>
<evidence type="ECO:0000256" key="6">
    <source>
        <dbReference type="ARBA" id="ARBA00023251"/>
    </source>
</evidence>
<dbReference type="Proteomes" id="UP000199065">
    <property type="component" value="Unassembled WGS sequence"/>
</dbReference>
<dbReference type="InterPro" id="IPR003439">
    <property type="entry name" value="ABC_transporter-like_ATP-bd"/>
</dbReference>
<comment type="subcellular location">
    <subcellularLocation>
        <location evidence="1">Cell membrane</location>
        <topology evidence="1">Peripheral membrane protein</topology>
    </subcellularLocation>
</comment>
<dbReference type="InterPro" id="IPR017871">
    <property type="entry name" value="ABC_transporter-like_CS"/>
</dbReference>
<keyword evidence="6" id="KW-0046">Antibiotic resistance</keyword>
<dbReference type="Pfam" id="PF00005">
    <property type="entry name" value="ABC_tran"/>
    <property type="match status" value="1"/>
</dbReference>
<dbReference type="GO" id="GO:0016887">
    <property type="term" value="F:ATP hydrolysis activity"/>
    <property type="evidence" value="ECO:0007669"/>
    <property type="project" value="InterPro"/>
</dbReference>
<gene>
    <name evidence="8" type="ORF">SAMN05660282_02129</name>
</gene>
<dbReference type="STRING" id="185761.SAMN05660282_02129"/>
<dbReference type="Gene3D" id="3.40.50.300">
    <property type="entry name" value="P-loop containing nucleotide triphosphate hydrolases"/>
    <property type="match status" value="1"/>
</dbReference>
<protein>
    <submittedName>
        <fullName evidence="8">ABC-2 type transport system ATP-binding protein</fullName>
    </submittedName>
</protein>
<evidence type="ECO:0000313" key="8">
    <source>
        <dbReference type="EMBL" id="SFG84309.1"/>
    </source>
</evidence>
<accession>A0A1I2V7A9</accession>
<dbReference type="SUPFAM" id="SSF52540">
    <property type="entry name" value="P-loop containing nucleoside triphosphate hydrolases"/>
    <property type="match status" value="1"/>
</dbReference>
<dbReference type="RefSeq" id="WP_218140956.1">
    <property type="nucleotide sequence ID" value="NZ_FOPJ01000018.1"/>
</dbReference>
<dbReference type="InterPro" id="IPR027417">
    <property type="entry name" value="P-loop_NTPase"/>
</dbReference>
<dbReference type="SMART" id="SM00382">
    <property type="entry name" value="AAA"/>
    <property type="match status" value="1"/>
</dbReference>
<organism evidence="8 9">
    <name type="scientific">Corynebacterium spheniscorum</name>
    <dbReference type="NCBI Taxonomy" id="185761"/>
    <lineage>
        <taxon>Bacteria</taxon>
        <taxon>Bacillati</taxon>
        <taxon>Actinomycetota</taxon>
        <taxon>Actinomycetes</taxon>
        <taxon>Mycobacteriales</taxon>
        <taxon>Corynebacteriaceae</taxon>
        <taxon>Corynebacterium</taxon>
    </lineage>
</organism>
<comment type="similarity">
    <text evidence="2">Belongs to the ABC transporter superfamily.</text>
</comment>
<sequence>MPIIDIEGLHFAYGKNVVLEDLDLQIQRGELVAMLGPNGVGKTTLVENLLGTLAPDRGRVRVCGTNPRRVGADFWPKVGFMSQHWNDHPKWRVRDQLEWIRACYDIQGTTTRDPQQLLAALDLSDKENSQLSKLSGGQRRRIDFAAALLSRPELLILDEPTTGLDPVAKAQIHDLVSECQDDGTTVLLTTHDLAEAEKISSRIVILGGGGILADGTAHELRRSLAKSCEITWREGEEHFIHSTNEVEAFVAGLDLTSISDLTITRPSLEDAYLDLVSQATGVEAEGSTL</sequence>
<keyword evidence="4" id="KW-0547">Nucleotide-binding</keyword>
<dbReference type="CDD" id="cd03230">
    <property type="entry name" value="ABC_DR_subfamily_A"/>
    <property type="match status" value="1"/>
</dbReference>
<reference evidence="8 9" key="1">
    <citation type="submission" date="2016-10" db="EMBL/GenBank/DDBJ databases">
        <authorList>
            <person name="de Groot N.N."/>
        </authorList>
    </citation>
    <scope>NUCLEOTIDE SEQUENCE [LARGE SCALE GENOMIC DNA]</scope>
    <source>
        <strain>J11</strain>
        <strain evidence="9">PG 39</strain>
    </source>
</reference>
<evidence type="ECO:0000256" key="1">
    <source>
        <dbReference type="ARBA" id="ARBA00004202"/>
    </source>
</evidence>